<evidence type="ECO:0000256" key="1">
    <source>
        <dbReference type="ARBA" id="ARBA00022475"/>
    </source>
</evidence>
<proteinExistence type="predicted"/>
<evidence type="ECO:0000313" key="6">
    <source>
        <dbReference type="EMBL" id="GAD02065.1"/>
    </source>
</evidence>
<dbReference type="EMBL" id="BARX01000013">
    <property type="protein sequence ID" value="GAD02065.1"/>
    <property type="molecule type" value="Genomic_DNA"/>
</dbReference>
<evidence type="ECO:0000256" key="4">
    <source>
        <dbReference type="ARBA" id="ARBA00023136"/>
    </source>
</evidence>
<dbReference type="Proteomes" id="UP000014461">
    <property type="component" value="Unassembled WGS sequence"/>
</dbReference>
<dbReference type="RefSeq" id="WP_016401833.1">
    <property type="nucleotide sequence ID" value="NZ_BARX01000013.1"/>
</dbReference>
<keyword evidence="7" id="KW-1185">Reference proteome</keyword>
<feature type="transmembrane region" description="Helical" evidence="5">
    <location>
        <begin position="20"/>
        <end position="39"/>
    </location>
</feature>
<gene>
    <name evidence="6" type="ORF">AALB_2145</name>
</gene>
<dbReference type="Pfam" id="PF07869">
    <property type="entry name" value="DUF1656"/>
    <property type="match status" value="1"/>
</dbReference>
<evidence type="ECO:0008006" key="8">
    <source>
        <dbReference type="Google" id="ProtNLM"/>
    </source>
</evidence>
<evidence type="ECO:0000256" key="5">
    <source>
        <dbReference type="SAM" id="Phobius"/>
    </source>
</evidence>
<name>R9PL51_AGAAL</name>
<reference evidence="6" key="1">
    <citation type="journal article" date="2013" name="Genome Announc.">
        <title>Draft Genome Sequence of Agarivorans albus Strain MKT 106T, an Agarolytic Marine Bacterium.</title>
        <authorList>
            <person name="Yasuike M."/>
            <person name="Nakamura Y."/>
            <person name="Kai W."/>
            <person name="Fujiwara A."/>
            <person name="Fukui Y."/>
            <person name="Satomi M."/>
            <person name="Sano M."/>
        </authorList>
    </citation>
    <scope>NUCLEOTIDE SEQUENCE [LARGE SCALE GENOMIC DNA]</scope>
</reference>
<dbReference type="AlphaFoldDB" id="R9PL51"/>
<feature type="transmembrane region" description="Helical" evidence="5">
    <location>
        <begin position="46"/>
        <end position="70"/>
    </location>
</feature>
<accession>R9PL51</accession>
<keyword evidence="3 5" id="KW-1133">Transmembrane helix</keyword>
<organism evidence="6 7">
    <name type="scientific">Agarivorans albus MKT 106</name>
    <dbReference type="NCBI Taxonomy" id="1331007"/>
    <lineage>
        <taxon>Bacteria</taxon>
        <taxon>Pseudomonadati</taxon>
        <taxon>Pseudomonadota</taxon>
        <taxon>Gammaproteobacteria</taxon>
        <taxon>Alteromonadales</taxon>
        <taxon>Alteromonadaceae</taxon>
        <taxon>Agarivorans</taxon>
    </lineage>
</organism>
<protein>
    <recommendedName>
        <fullName evidence="8">DUF1656 domain-containing protein</fullName>
    </recommendedName>
</protein>
<keyword evidence="4 5" id="KW-0472">Membrane</keyword>
<evidence type="ECO:0000313" key="7">
    <source>
        <dbReference type="Proteomes" id="UP000014461"/>
    </source>
</evidence>
<comment type="caution">
    <text evidence="6">The sequence shown here is derived from an EMBL/GenBank/DDBJ whole genome shotgun (WGS) entry which is preliminary data.</text>
</comment>
<sequence length="72" mass="8016">MFQEYLPKEIAVGEIYFPPLLIAFGAAYVAANLTMVLIGRLDAMKYLYAPVLVELSLLVIYAVALSRYVFPA</sequence>
<keyword evidence="2 5" id="KW-0812">Transmembrane</keyword>
<evidence type="ECO:0000256" key="2">
    <source>
        <dbReference type="ARBA" id="ARBA00022692"/>
    </source>
</evidence>
<dbReference type="OrthoDB" id="5461070at2"/>
<dbReference type="STRING" id="1331007.AALB_2145"/>
<evidence type="ECO:0000256" key="3">
    <source>
        <dbReference type="ARBA" id="ARBA00022989"/>
    </source>
</evidence>
<keyword evidence="1" id="KW-1003">Cell membrane</keyword>
<dbReference type="InterPro" id="IPR012451">
    <property type="entry name" value="DUF1656"/>
</dbReference>